<comment type="caution">
    <text evidence="1">The sequence shown here is derived from an EMBL/GenBank/DDBJ whole genome shotgun (WGS) entry which is preliminary data.</text>
</comment>
<reference evidence="1" key="1">
    <citation type="submission" date="2023-04" db="EMBL/GenBank/DDBJ databases">
        <title>Ambrosiozyma monospora NBRC 10751.</title>
        <authorList>
            <person name="Ichikawa N."/>
            <person name="Sato H."/>
            <person name="Tonouchi N."/>
        </authorList>
    </citation>
    <scope>NUCLEOTIDE SEQUENCE</scope>
    <source>
        <strain evidence="1">NBRC 10751</strain>
    </source>
</reference>
<organism evidence="1 2">
    <name type="scientific">Ambrosiozyma monospora</name>
    <name type="common">Yeast</name>
    <name type="synonym">Endomycopsis monosporus</name>
    <dbReference type="NCBI Taxonomy" id="43982"/>
    <lineage>
        <taxon>Eukaryota</taxon>
        <taxon>Fungi</taxon>
        <taxon>Dikarya</taxon>
        <taxon>Ascomycota</taxon>
        <taxon>Saccharomycotina</taxon>
        <taxon>Pichiomycetes</taxon>
        <taxon>Pichiales</taxon>
        <taxon>Pichiaceae</taxon>
        <taxon>Ambrosiozyma</taxon>
    </lineage>
</organism>
<accession>A0ACB5U3Y0</accession>
<name>A0ACB5U3Y0_AMBMO</name>
<evidence type="ECO:0000313" key="1">
    <source>
        <dbReference type="EMBL" id="GMF00597.1"/>
    </source>
</evidence>
<dbReference type="EMBL" id="BSXS01011479">
    <property type="protein sequence ID" value="GMF00597.1"/>
    <property type="molecule type" value="Genomic_DNA"/>
</dbReference>
<keyword evidence="2" id="KW-1185">Reference proteome</keyword>
<proteinExistence type="predicted"/>
<evidence type="ECO:0000313" key="2">
    <source>
        <dbReference type="Proteomes" id="UP001165064"/>
    </source>
</evidence>
<gene>
    <name evidence="1" type="ORF">Amon02_001104100</name>
</gene>
<protein>
    <submittedName>
        <fullName evidence="1">Unnamed protein product</fullName>
    </submittedName>
</protein>
<dbReference type="Proteomes" id="UP001165064">
    <property type="component" value="Unassembled WGS sequence"/>
</dbReference>
<sequence length="198" mass="21959">MLKLSGNGKFVLTSPGSIVQIDLKENEKILVNPLSVIAYSNPETTQSTKTESETHDKDVTVDPSVKYFVDLSIPKVSTMTRFSFYLSKITSFVKSKLKENQIELSLTGKSNTLTSSTTTPTKTTSQGTQQQPSNVISGITSTITKFTRFIRLSIGRLITGSKTDYMVEFKGPKTLLIHNNLKLKDSLLTDEEIDKLSR</sequence>